<dbReference type="Proteomes" id="UP000292702">
    <property type="component" value="Unassembled WGS sequence"/>
</dbReference>
<feature type="compositionally biased region" description="Pro residues" evidence="1">
    <location>
        <begin position="565"/>
        <end position="581"/>
    </location>
</feature>
<organism evidence="2 3">
    <name type="scientific">Steccherinum ochraceum</name>
    <dbReference type="NCBI Taxonomy" id="92696"/>
    <lineage>
        <taxon>Eukaryota</taxon>
        <taxon>Fungi</taxon>
        <taxon>Dikarya</taxon>
        <taxon>Basidiomycota</taxon>
        <taxon>Agaricomycotina</taxon>
        <taxon>Agaricomycetes</taxon>
        <taxon>Polyporales</taxon>
        <taxon>Steccherinaceae</taxon>
        <taxon>Steccherinum</taxon>
    </lineage>
</organism>
<reference evidence="2 3" key="1">
    <citation type="submission" date="2018-11" db="EMBL/GenBank/DDBJ databases">
        <title>Genome assembly of Steccherinum ochraceum LE-BIN_3174, the white-rot fungus of the Steccherinaceae family (The Residual Polyporoid clade, Polyporales, Basidiomycota).</title>
        <authorList>
            <person name="Fedorova T.V."/>
            <person name="Glazunova O.A."/>
            <person name="Landesman E.O."/>
            <person name="Moiseenko K.V."/>
            <person name="Psurtseva N.V."/>
            <person name="Savinova O.S."/>
            <person name="Shakhova N.V."/>
            <person name="Tyazhelova T.V."/>
            <person name="Vasina D.V."/>
        </authorList>
    </citation>
    <scope>NUCLEOTIDE SEQUENCE [LARGE SCALE GENOMIC DNA]</scope>
    <source>
        <strain evidence="2 3">LE-BIN_3174</strain>
    </source>
</reference>
<feature type="region of interest" description="Disordered" evidence="1">
    <location>
        <begin position="553"/>
        <end position="660"/>
    </location>
</feature>
<accession>A0A4V6N763</accession>
<sequence length="660" mass="71137">MSSELPPTYDEQDPQESLQEQAIDAPIVSIIPIANSIVFQKGYLGADAERAAIEGEVQVKGASGRRWSKVTIALRTVENANGNDVELNVSQLVLHSSSPSDLSEGPHPNSYLFSIPLPSDTPQCIHTPGSSLTHTLTATLHPLDTSLPVLTVSQVIHTRRYTSHTFVPHTSPETEAIEEPTRVDLQLPRTTFKAGEPIPLYLTVPVPSRELITERGIRLRNVRAELVRVVKAQGPEALPNASSPAQPEAGSSHTEETSSTSHIQKQQGLSSSHSLDLRSVLGVPGGGEVVSLSGASCRLHPSRPLRIRLVLHSRHDQQRQGHFAENSESSDILDAQHELESSCASISQTTVMHSVSFVVYVHITFIHMGTHTERVNSISMPVVIVPPSAPLPEVEESIDTAYRKKHDRPPTHTARMDDVDVPHYEAGEAGPSYHASGAPPPFEEREAPPPFFQPAAASTSRLPTFLESETEIYVPSQEDPSISPMPPPPPDMHFEGEGVLFGFAPTDQFDGYNQEQIDRSGTPPPTLEMATLDPNVTDLAAMTDTAIGALELALENHPNPNDSNLPPPPPPMDDPSDPPPSIDSEFRVPDVRGSSPPAPSEAPPPAFVMPVDSSDNNASPQSAHGPSHGHGHAPPPYAVPDSSHTTNEHQHVARPPPYVG</sequence>
<dbReference type="OrthoDB" id="3357813at2759"/>
<comment type="caution">
    <text evidence="2">The sequence shown here is derived from an EMBL/GenBank/DDBJ whole genome shotgun (WGS) entry which is preliminary data.</text>
</comment>
<evidence type="ECO:0000313" key="2">
    <source>
        <dbReference type="EMBL" id="TCD66377.1"/>
    </source>
</evidence>
<keyword evidence="3" id="KW-1185">Reference proteome</keyword>
<dbReference type="EMBL" id="RWJN01000137">
    <property type="protein sequence ID" value="TCD66377.1"/>
    <property type="molecule type" value="Genomic_DNA"/>
</dbReference>
<protein>
    <submittedName>
        <fullName evidence="2">Uncharacterized protein</fullName>
    </submittedName>
</protein>
<name>A0A4V6N763_9APHY</name>
<dbReference type="AlphaFoldDB" id="A0A4V6N763"/>
<gene>
    <name evidence="2" type="ORF">EIP91_001426</name>
</gene>
<feature type="compositionally biased region" description="Polar residues" evidence="1">
    <location>
        <begin position="263"/>
        <end position="272"/>
    </location>
</feature>
<evidence type="ECO:0000313" key="3">
    <source>
        <dbReference type="Proteomes" id="UP000292702"/>
    </source>
</evidence>
<feature type="region of interest" description="Disordered" evidence="1">
    <location>
        <begin position="235"/>
        <end position="272"/>
    </location>
</feature>
<evidence type="ECO:0000256" key="1">
    <source>
        <dbReference type="SAM" id="MobiDB-lite"/>
    </source>
</evidence>
<dbReference type="STRING" id="92696.A0A4V6N763"/>
<feature type="compositionally biased region" description="Pro residues" evidence="1">
    <location>
        <begin position="596"/>
        <end position="607"/>
    </location>
</feature>
<proteinExistence type="predicted"/>